<dbReference type="GO" id="GO:0017004">
    <property type="term" value="P:cytochrome complex assembly"/>
    <property type="evidence" value="ECO:0007669"/>
    <property type="project" value="UniProtKB-KW"/>
</dbReference>
<dbReference type="STRING" id="525897.Dbac_2509"/>
<evidence type="ECO:0000256" key="2">
    <source>
        <dbReference type="ARBA" id="ARBA00022617"/>
    </source>
</evidence>
<keyword evidence="4" id="KW-0479">Metal-binding</keyword>
<keyword evidence="7 10" id="KW-1133">Transmembrane helix</keyword>
<dbReference type="eggNOG" id="COG2332">
    <property type="taxonomic scope" value="Bacteria"/>
</dbReference>
<dbReference type="GO" id="GO:0020037">
    <property type="term" value="F:heme binding"/>
    <property type="evidence" value="ECO:0007669"/>
    <property type="project" value="InterPro"/>
</dbReference>
<dbReference type="InterPro" id="IPR036127">
    <property type="entry name" value="CcmE-like_sf"/>
</dbReference>
<dbReference type="PANTHER" id="PTHR34128">
    <property type="entry name" value="CYTOCHROME C-TYPE BIOGENESIS PROTEIN CCME HOMOLOG, MITOCHONDRIAL"/>
    <property type="match status" value="1"/>
</dbReference>
<keyword evidence="12" id="KW-1185">Reference proteome</keyword>
<dbReference type="PANTHER" id="PTHR34128:SF2">
    <property type="entry name" value="CYTOCHROME C-TYPE BIOGENESIS PROTEIN CCME HOMOLOG, MITOCHONDRIAL"/>
    <property type="match status" value="1"/>
</dbReference>
<dbReference type="Pfam" id="PF03100">
    <property type="entry name" value="CcmE"/>
    <property type="match status" value="1"/>
</dbReference>
<dbReference type="HOGENOM" id="CLU_079503_2_0_7"/>
<evidence type="ECO:0000256" key="10">
    <source>
        <dbReference type="SAM" id="Phobius"/>
    </source>
</evidence>
<dbReference type="GO" id="GO:0005886">
    <property type="term" value="C:plasma membrane"/>
    <property type="evidence" value="ECO:0007669"/>
    <property type="project" value="InterPro"/>
</dbReference>
<evidence type="ECO:0000256" key="3">
    <source>
        <dbReference type="ARBA" id="ARBA00022692"/>
    </source>
</evidence>
<gene>
    <name evidence="11" type="ordered locus">Dbac_2509</name>
</gene>
<keyword evidence="9 10" id="KW-0472">Membrane</keyword>
<protein>
    <submittedName>
        <fullName evidence="11">Cytochrome c-type biogenesis protein CcmE</fullName>
    </submittedName>
</protein>
<evidence type="ECO:0000256" key="6">
    <source>
        <dbReference type="ARBA" id="ARBA00022968"/>
    </source>
</evidence>
<evidence type="ECO:0000256" key="9">
    <source>
        <dbReference type="ARBA" id="ARBA00023136"/>
    </source>
</evidence>
<dbReference type="Gene3D" id="2.40.50.140">
    <property type="entry name" value="Nucleic acid-binding proteins"/>
    <property type="match status" value="1"/>
</dbReference>
<dbReference type="KEGG" id="dba:Dbac_2509"/>
<evidence type="ECO:0000256" key="5">
    <source>
        <dbReference type="ARBA" id="ARBA00022748"/>
    </source>
</evidence>
<keyword evidence="2" id="KW-0349">Heme</keyword>
<dbReference type="InterPro" id="IPR004329">
    <property type="entry name" value="CcmE"/>
</dbReference>
<dbReference type="InterPro" id="IPR012340">
    <property type="entry name" value="NA-bd_OB-fold"/>
</dbReference>
<dbReference type="AlphaFoldDB" id="C7LS40"/>
<comment type="subcellular location">
    <subcellularLocation>
        <location evidence="1">Membrane</location>
    </subcellularLocation>
</comment>
<keyword evidence="6" id="KW-0735">Signal-anchor</keyword>
<sequence length="153" mass="16622">MKPEILMSTAKNQKWVYLVAVLLVGAGVGYLLFSGLSQNSVYFLNVSEALAMPAEKLSQARLFGMVAEKDIEHDPSAMGVSFYALDKDDPGKAIRVHYRGAVPDTFKAGVEVILEGSFTADTRVFEATTLLTKCPSKYEKNEKGQMRPPGSAG</sequence>
<evidence type="ECO:0000256" key="4">
    <source>
        <dbReference type="ARBA" id="ARBA00022723"/>
    </source>
</evidence>
<keyword evidence="3 10" id="KW-0812">Transmembrane</keyword>
<evidence type="ECO:0000313" key="12">
    <source>
        <dbReference type="Proteomes" id="UP000002216"/>
    </source>
</evidence>
<dbReference type="GO" id="GO:0017003">
    <property type="term" value="P:protein-heme linkage"/>
    <property type="evidence" value="ECO:0007669"/>
    <property type="project" value="InterPro"/>
</dbReference>
<accession>C7LS40</accession>
<name>C7LS40_DESBD</name>
<dbReference type="GO" id="GO:0046872">
    <property type="term" value="F:metal ion binding"/>
    <property type="evidence" value="ECO:0007669"/>
    <property type="project" value="UniProtKB-KW"/>
</dbReference>
<dbReference type="SUPFAM" id="SSF82093">
    <property type="entry name" value="Heme chaperone CcmE"/>
    <property type="match status" value="1"/>
</dbReference>
<evidence type="ECO:0000256" key="1">
    <source>
        <dbReference type="ARBA" id="ARBA00004370"/>
    </source>
</evidence>
<evidence type="ECO:0000256" key="8">
    <source>
        <dbReference type="ARBA" id="ARBA00023004"/>
    </source>
</evidence>
<evidence type="ECO:0000313" key="11">
    <source>
        <dbReference type="EMBL" id="ACU90588.1"/>
    </source>
</evidence>
<dbReference type="Proteomes" id="UP000002216">
    <property type="component" value="Chromosome"/>
</dbReference>
<organism evidence="11 12">
    <name type="scientific">Desulfomicrobium baculatum (strain DSM 4028 / VKM B-1378 / X)</name>
    <name type="common">Desulfovibrio baculatus</name>
    <dbReference type="NCBI Taxonomy" id="525897"/>
    <lineage>
        <taxon>Bacteria</taxon>
        <taxon>Pseudomonadati</taxon>
        <taxon>Thermodesulfobacteriota</taxon>
        <taxon>Desulfovibrionia</taxon>
        <taxon>Desulfovibrionales</taxon>
        <taxon>Desulfomicrobiaceae</taxon>
        <taxon>Desulfomicrobium</taxon>
    </lineage>
</organism>
<keyword evidence="5" id="KW-0201">Cytochrome c-type biogenesis</keyword>
<dbReference type="EMBL" id="CP001629">
    <property type="protein sequence ID" value="ACU90588.1"/>
    <property type="molecule type" value="Genomic_DNA"/>
</dbReference>
<feature type="transmembrane region" description="Helical" evidence="10">
    <location>
        <begin position="15"/>
        <end position="33"/>
    </location>
</feature>
<evidence type="ECO:0000256" key="7">
    <source>
        <dbReference type="ARBA" id="ARBA00022989"/>
    </source>
</evidence>
<reference evidence="11 12" key="1">
    <citation type="journal article" date="2009" name="Stand. Genomic Sci.">
        <title>Complete genome sequence of Desulfomicrobium baculatum type strain (X).</title>
        <authorList>
            <person name="Copeland A."/>
            <person name="Spring S."/>
            <person name="Goker M."/>
            <person name="Schneider S."/>
            <person name="Lapidus A."/>
            <person name="Del Rio T.G."/>
            <person name="Tice H."/>
            <person name="Cheng J.F."/>
            <person name="Chen F."/>
            <person name="Nolan M."/>
            <person name="Bruce D."/>
            <person name="Goodwin L."/>
            <person name="Pitluck S."/>
            <person name="Ivanova N."/>
            <person name="Mavrommatis K."/>
            <person name="Ovchinnikova G."/>
            <person name="Pati A."/>
            <person name="Chen A."/>
            <person name="Palaniappan K."/>
            <person name="Land M."/>
            <person name="Hauser L."/>
            <person name="Chang Y.J."/>
            <person name="Jeffries C.C."/>
            <person name="Meincke L."/>
            <person name="Sims D."/>
            <person name="Brettin T."/>
            <person name="Detter J.C."/>
            <person name="Han C."/>
            <person name="Chain P."/>
            <person name="Bristow J."/>
            <person name="Eisen J.A."/>
            <person name="Markowitz V."/>
            <person name="Hugenholtz P."/>
            <person name="Kyrpides N.C."/>
            <person name="Klenk H.P."/>
            <person name="Lucas S."/>
        </authorList>
    </citation>
    <scope>NUCLEOTIDE SEQUENCE [LARGE SCALE GENOMIC DNA]</scope>
    <source>
        <strain evidence="12">DSM 4028 / VKM B-1378 / X</strain>
    </source>
</reference>
<keyword evidence="8" id="KW-0408">Iron</keyword>
<proteinExistence type="predicted"/>